<feature type="region of interest" description="Disordered" evidence="2">
    <location>
        <begin position="674"/>
        <end position="708"/>
    </location>
</feature>
<proteinExistence type="predicted"/>
<dbReference type="Gene3D" id="2.30.29.30">
    <property type="entry name" value="Pleckstrin-homology domain (PH domain)/Phosphotyrosine-binding domain (PTB)"/>
    <property type="match status" value="1"/>
</dbReference>
<dbReference type="PANTHER" id="PTHR28190">
    <property type="entry name" value="NUCLEAR MIGRATION PROTEIN NUM1"/>
    <property type="match status" value="1"/>
</dbReference>
<feature type="compositionally biased region" description="Polar residues" evidence="2">
    <location>
        <begin position="1363"/>
        <end position="1375"/>
    </location>
</feature>
<evidence type="ECO:0000256" key="1">
    <source>
        <dbReference type="SAM" id="Coils"/>
    </source>
</evidence>
<feature type="compositionally biased region" description="Polar residues" evidence="2">
    <location>
        <begin position="566"/>
        <end position="597"/>
    </location>
</feature>
<dbReference type="GO" id="GO:0000226">
    <property type="term" value="P:microtubule cytoskeleton organization"/>
    <property type="evidence" value="ECO:0007669"/>
    <property type="project" value="TreeGrafter"/>
</dbReference>
<feature type="region of interest" description="Disordered" evidence="2">
    <location>
        <begin position="1"/>
        <end position="27"/>
    </location>
</feature>
<keyword evidence="1" id="KW-0175">Coiled coil</keyword>
<feature type="compositionally biased region" description="Polar residues" evidence="2">
    <location>
        <begin position="134"/>
        <end position="145"/>
    </location>
</feature>
<evidence type="ECO:0000313" key="4">
    <source>
        <dbReference type="EMBL" id="KAK3213967.1"/>
    </source>
</evidence>
<feature type="compositionally biased region" description="Polar residues" evidence="2">
    <location>
        <begin position="1596"/>
        <end position="1611"/>
    </location>
</feature>
<feature type="compositionally biased region" description="Polar residues" evidence="2">
    <location>
        <begin position="621"/>
        <end position="635"/>
    </location>
</feature>
<feature type="compositionally biased region" description="Low complexity" evidence="2">
    <location>
        <begin position="1158"/>
        <end position="1170"/>
    </location>
</feature>
<feature type="coiled-coil region" evidence="1">
    <location>
        <begin position="257"/>
        <end position="291"/>
    </location>
</feature>
<feature type="compositionally biased region" description="Polar residues" evidence="2">
    <location>
        <begin position="539"/>
        <end position="558"/>
    </location>
</feature>
<feature type="region of interest" description="Disordered" evidence="2">
    <location>
        <begin position="930"/>
        <end position="963"/>
    </location>
</feature>
<feature type="region of interest" description="Disordered" evidence="2">
    <location>
        <begin position="126"/>
        <end position="167"/>
    </location>
</feature>
<dbReference type="InterPro" id="IPR024774">
    <property type="entry name" value="PH_dom-Mcp5-type"/>
</dbReference>
<evidence type="ECO:0000259" key="3">
    <source>
        <dbReference type="PROSITE" id="PS50003"/>
    </source>
</evidence>
<dbReference type="GO" id="GO:0032065">
    <property type="term" value="P:maintenance of protein location in cell cortex"/>
    <property type="evidence" value="ECO:0007669"/>
    <property type="project" value="InterPro"/>
</dbReference>
<feature type="compositionally biased region" description="Low complexity" evidence="2">
    <location>
        <begin position="1509"/>
        <end position="1518"/>
    </location>
</feature>
<dbReference type="EMBL" id="WVTA01000004">
    <property type="protein sequence ID" value="KAK3213967.1"/>
    <property type="molecule type" value="Genomic_DNA"/>
</dbReference>
<feature type="compositionally biased region" description="Polar residues" evidence="2">
    <location>
        <begin position="647"/>
        <end position="659"/>
    </location>
</feature>
<organism evidence="4 5">
    <name type="scientific">Pseudopithomyces chartarum</name>
    <dbReference type="NCBI Taxonomy" id="1892770"/>
    <lineage>
        <taxon>Eukaryota</taxon>
        <taxon>Fungi</taxon>
        <taxon>Dikarya</taxon>
        <taxon>Ascomycota</taxon>
        <taxon>Pezizomycotina</taxon>
        <taxon>Dothideomycetes</taxon>
        <taxon>Pleosporomycetidae</taxon>
        <taxon>Pleosporales</taxon>
        <taxon>Massarineae</taxon>
        <taxon>Didymosphaeriaceae</taxon>
        <taxon>Pseudopithomyces</taxon>
    </lineage>
</organism>
<feature type="compositionally biased region" description="Low complexity" evidence="2">
    <location>
        <begin position="1935"/>
        <end position="1945"/>
    </location>
</feature>
<dbReference type="SMART" id="SM00233">
    <property type="entry name" value="PH"/>
    <property type="match status" value="1"/>
</dbReference>
<accession>A0AAN6RJF7</accession>
<feature type="region of interest" description="Disordered" evidence="2">
    <location>
        <begin position="1388"/>
        <end position="1455"/>
    </location>
</feature>
<dbReference type="GO" id="GO:0005543">
    <property type="term" value="F:phospholipid binding"/>
    <property type="evidence" value="ECO:0007669"/>
    <property type="project" value="InterPro"/>
</dbReference>
<feature type="region of interest" description="Disordered" evidence="2">
    <location>
        <begin position="1482"/>
        <end position="1618"/>
    </location>
</feature>
<feature type="compositionally biased region" description="Basic and acidic residues" evidence="2">
    <location>
        <begin position="448"/>
        <end position="463"/>
    </location>
</feature>
<dbReference type="InterPro" id="IPR001849">
    <property type="entry name" value="PH_domain"/>
</dbReference>
<reference evidence="4 5" key="1">
    <citation type="submission" date="2021-02" db="EMBL/GenBank/DDBJ databases">
        <title>Genome assembly of Pseudopithomyces chartarum.</title>
        <authorList>
            <person name="Jauregui R."/>
            <person name="Singh J."/>
            <person name="Voisey C."/>
        </authorList>
    </citation>
    <scope>NUCLEOTIDE SEQUENCE [LARGE SCALE GENOMIC DNA]</scope>
    <source>
        <strain evidence="4 5">AGR01</strain>
    </source>
</reference>
<dbReference type="GO" id="GO:0015631">
    <property type="term" value="F:tubulin binding"/>
    <property type="evidence" value="ECO:0007669"/>
    <property type="project" value="TreeGrafter"/>
</dbReference>
<dbReference type="SUPFAM" id="SSF57997">
    <property type="entry name" value="Tropomyosin"/>
    <property type="match status" value="1"/>
</dbReference>
<feature type="compositionally biased region" description="Polar residues" evidence="2">
    <location>
        <begin position="1219"/>
        <end position="1232"/>
    </location>
</feature>
<feature type="compositionally biased region" description="Polar residues" evidence="2">
    <location>
        <begin position="847"/>
        <end position="870"/>
    </location>
</feature>
<dbReference type="InterPro" id="IPR011993">
    <property type="entry name" value="PH-like_dom_sf"/>
</dbReference>
<feature type="compositionally biased region" description="Basic and acidic residues" evidence="2">
    <location>
        <begin position="1946"/>
        <end position="1958"/>
    </location>
</feature>
<keyword evidence="5" id="KW-1185">Reference proteome</keyword>
<dbReference type="Pfam" id="PF12814">
    <property type="entry name" value="Mcp5_PH"/>
    <property type="match status" value="1"/>
</dbReference>
<feature type="region of interest" description="Disordered" evidence="2">
    <location>
        <begin position="341"/>
        <end position="385"/>
    </location>
</feature>
<feature type="region of interest" description="Disordered" evidence="2">
    <location>
        <begin position="1149"/>
        <end position="1178"/>
    </location>
</feature>
<feature type="coiled-coil region" evidence="1">
    <location>
        <begin position="201"/>
        <end position="228"/>
    </location>
</feature>
<dbReference type="InterPro" id="IPR053005">
    <property type="entry name" value="Nuclear_Pos-Cytoskel_Interact"/>
</dbReference>
<dbReference type="CDD" id="cd13365">
    <property type="entry name" value="PH_PLC_plant-like"/>
    <property type="match status" value="1"/>
</dbReference>
<feature type="region of interest" description="Disordered" evidence="2">
    <location>
        <begin position="292"/>
        <end position="318"/>
    </location>
</feature>
<feature type="region of interest" description="Disordered" evidence="2">
    <location>
        <begin position="847"/>
        <end position="878"/>
    </location>
</feature>
<evidence type="ECO:0000313" key="5">
    <source>
        <dbReference type="Proteomes" id="UP001280581"/>
    </source>
</evidence>
<feature type="compositionally biased region" description="Polar residues" evidence="2">
    <location>
        <begin position="1197"/>
        <end position="1211"/>
    </location>
</feature>
<feature type="domain" description="PH" evidence="3">
    <location>
        <begin position="1653"/>
        <end position="1764"/>
    </location>
</feature>
<evidence type="ECO:0000256" key="2">
    <source>
        <dbReference type="SAM" id="MobiDB-lite"/>
    </source>
</evidence>
<dbReference type="GO" id="GO:0005938">
    <property type="term" value="C:cell cortex"/>
    <property type="evidence" value="ECO:0007669"/>
    <property type="project" value="InterPro"/>
</dbReference>
<dbReference type="Gene3D" id="1.20.5.340">
    <property type="match status" value="1"/>
</dbReference>
<feature type="region of interest" description="Disordered" evidence="2">
    <location>
        <begin position="1355"/>
        <end position="1375"/>
    </location>
</feature>
<feature type="region of interest" description="Disordered" evidence="2">
    <location>
        <begin position="1768"/>
        <end position="1861"/>
    </location>
</feature>
<dbReference type="PROSITE" id="PS50003">
    <property type="entry name" value="PH_DOMAIN"/>
    <property type="match status" value="1"/>
</dbReference>
<feature type="region of interest" description="Disordered" evidence="2">
    <location>
        <begin position="431"/>
        <end position="659"/>
    </location>
</feature>
<sequence length="1964" mass="213144">MATLNPPSGAFDVEDPTEMNPFNLDSHDSHHRYAAFDGSSLYLTGSPEQAERALQAHLAETTRRLQDASHLGNALVQQRQELEDRLREVAEQKQANDIGPELRQKLAELEKEFNEVGRETARAFLPKSRVPSGETDTTAGASVYTSEGGLSPTKVSVPSRKQRNQQPSRINDIALATEISTSLLAQLKDLQAVLLEREEALKATTLDRSQLEIEVEGLSQRLRTLDESESRLKDVNWNLETQVRETEAQTKAAADREHRLNQSLNQAKSEKAALEREYEELKQLYSKTTEDLTLKSKQHESELSGLRRNVSMGETERGALQRKMEELATQNHELARAVQHRLRADEQASSEEISPDENPDGGNTLTPEHSPPPSPIKATPRHGQLESETLKHSLHHAHRMIQQLKNNIHREKTEKIELKRMLQDARDELESSRNVIAAPGNASKRRKSDKDVFKKPARPDRLGAFRTGSQEVVMEDDEWEEHDVVQATPSKAPRSSEAVPGAWAGFSSTAETSAAEDFETANETSDAAFETANERDGTTTETDAFQTGAETLDGNSSDDLTETEGRPSTRSTIRQRNSSMAMSQQRDAYESTASTSGDEWDNTEIRTPRQAHNSRFRVKSRQSANRRVTPRSSQDMFHDSSPVVRGSPSSFVNSNNSTPAQGRSLFAELDALSGGESDGSILEGTPSRSSVLSPESSPEATRKPMLGKSPLQSVIRYLPDMVDSGMMTEPWTPLPPIEPSNISSVTTQHTQPRSAPLPTFAMSSLATQGTEPRSAPLPTLAMSGLAAQGTEPQSVPLPTFAMSGLATQGTEPRSAPIPSLTMSTHATQGTVPQAALLPQLTLSPFTTQGTMPLSAQPPSLGLSNMSSQGTEPRDIPSVPLQLSSLSQQNTAPHHAPSSPLHFSTVSVQDTFPQSASQPLLYMSNVLGQGTVPESPSPPALNMSSFATQGTEPVSPTTTRSMPPVLGVSSIARQATEPIESRSTSGSYAISSFASSISTQATEPVETDSNTVAEHLRRIGDAEATVSNQEKRIAELESDAQLKLGRIQDAETTVSHQEKRIVELESDVQTKLGRIEDAEATVSNQEKRIAELESDAQLKIGRIQDAEATVSLQGKRIVELESDVQSKVGHIEQLEVALRDQEERVRDLQAEADLPPVPLTLSSLSSQTSAPTEPPQPPTMGISRLFIQGTIPIESPKQAPSQLSTVASQATEPSEVPRSAPSQITPVSVQTTEPVAPRAVQSSLSLISQHGTTPTAPTPWPSQLSLVSQQSTQPSLGAASALSPHWSLATEPVQPPQPTLPQLSTVSHQTTTPQEAERQLWHLGSITSQHTEPINSRMIPPQHDFSTVTMLHSLQAESPVPTEDLSSPSRPSTATRITDLISVSTIVAQETEPDVPSRPQTAHRAVPVPVLTSSTGAQTESKDEPLGSSSNAQKELDQTDGYPFPKLSFGSTSDEGTQTMVSAEQIDRLLLARSQRYSGTIAAAGVDKAMSPPTSPGRRNSNESGRAPRRPGSSSSMRSRGADAPPLPADHKQVIAAAALKSPPPVLMPTTPVASGAMGPPSLPASAYKNRPHTPSIRTKAIATSPRTGGSTPRPRQPSQTRSGATSPITRRSSMSSFSSEIDQRFNIPGGMSFSQAGFDPSSTDPRMIQAITQTMCGEFLWKYTRKAGRESMSETRHRRFFWVHPYTRTLYWSEHDPQTAGRAQLKAKSVAIQSVHEVSDDNPSPPGLHIKSLVVKSPGRTIKFTATTSQRHETWFNALLYLLKRTDEDEGGQPSEQGEIQSEFNGGYRSSSRQTGRSRASYATYNTQRTSSPYHGDVPTLRPPVTSSPSKRPVSTDPDQGTTRNRFSSMLRSSSAMGGSFSSRFSRVSSAQEAVSYEEPNNSAADLSRELVEANERDADRLLDVRACCDGKHHVGQLHSHSFKGRHSSFTSRPSFIGSVSSRSNSRAESHARTDVDTSHSAAS</sequence>
<protein>
    <recommendedName>
        <fullName evidence="3">PH domain-containing protein</fullName>
    </recommendedName>
</protein>
<dbReference type="Proteomes" id="UP001280581">
    <property type="component" value="Unassembled WGS sequence"/>
</dbReference>
<dbReference type="PANTHER" id="PTHR28190:SF1">
    <property type="entry name" value="NUCLEAR MIGRATION PROTEIN NUM1"/>
    <property type="match status" value="1"/>
</dbReference>
<feature type="compositionally biased region" description="Polar residues" evidence="2">
    <location>
        <begin position="941"/>
        <end position="960"/>
    </location>
</feature>
<gene>
    <name evidence="4" type="ORF">GRF29_28g1663399</name>
</gene>
<feature type="compositionally biased region" description="Polar residues" evidence="2">
    <location>
        <begin position="1774"/>
        <end position="1813"/>
    </location>
</feature>
<dbReference type="GO" id="GO:0005739">
    <property type="term" value="C:mitochondrion"/>
    <property type="evidence" value="ECO:0007669"/>
    <property type="project" value="TreeGrafter"/>
</dbReference>
<name>A0AAN6RJF7_9PLEO</name>
<feature type="compositionally biased region" description="Basic and acidic residues" evidence="2">
    <location>
        <begin position="292"/>
        <end position="302"/>
    </location>
</feature>
<comment type="caution">
    <text evidence="4">The sequence shown here is derived from an EMBL/GenBank/DDBJ whole genome shotgun (WGS) entry which is preliminary data.</text>
</comment>
<feature type="compositionally biased region" description="Low complexity" evidence="2">
    <location>
        <begin position="686"/>
        <end position="698"/>
    </location>
</feature>
<dbReference type="SUPFAM" id="SSF50729">
    <property type="entry name" value="PH domain-like"/>
    <property type="match status" value="1"/>
</dbReference>
<feature type="region of interest" description="Disordered" evidence="2">
    <location>
        <begin position="1934"/>
        <end position="1964"/>
    </location>
</feature>
<feature type="compositionally biased region" description="Polar residues" evidence="2">
    <location>
        <begin position="1837"/>
        <end position="1852"/>
    </location>
</feature>
<feature type="region of interest" description="Disordered" evidence="2">
    <location>
        <begin position="1195"/>
        <end position="1235"/>
    </location>
</feature>
<feature type="coiled-coil region" evidence="1">
    <location>
        <begin position="72"/>
        <end position="119"/>
    </location>
</feature>